<dbReference type="AlphaFoldDB" id="A0A2V3IK03"/>
<feature type="domain" description="Helicase C-terminal" evidence="2">
    <location>
        <begin position="1"/>
        <end position="130"/>
    </location>
</feature>
<proteinExistence type="predicted"/>
<dbReference type="SUPFAM" id="SSF52540">
    <property type="entry name" value="P-loop containing nucleoside triphosphate hydrolases"/>
    <property type="match status" value="1"/>
</dbReference>
<gene>
    <name evidence="3" type="ORF">BWQ96_07866</name>
</gene>
<name>A0A2V3IK03_9FLOR</name>
<dbReference type="SMART" id="SM00490">
    <property type="entry name" value="HELICc"/>
    <property type="match status" value="1"/>
</dbReference>
<dbReference type="GO" id="GO:0017025">
    <property type="term" value="F:TBP-class protein binding"/>
    <property type="evidence" value="ECO:0007669"/>
    <property type="project" value="InterPro"/>
</dbReference>
<dbReference type="InterPro" id="IPR001650">
    <property type="entry name" value="Helicase_C-like"/>
</dbReference>
<keyword evidence="1" id="KW-0378">Hydrolase</keyword>
<evidence type="ECO:0000313" key="4">
    <source>
        <dbReference type="Proteomes" id="UP000247409"/>
    </source>
</evidence>
<dbReference type="InterPro" id="IPR044972">
    <property type="entry name" value="Mot1"/>
</dbReference>
<dbReference type="CDD" id="cd18793">
    <property type="entry name" value="SF2_C_SNF"/>
    <property type="match status" value="1"/>
</dbReference>
<evidence type="ECO:0000256" key="1">
    <source>
        <dbReference type="ARBA" id="ARBA00022801"/>
    </source>
</evidence>
<dbReference type="PANTHER" id="PTHR36498">
    <property type="entry name" value="TATA-BINDING PROTEIN-ASSOCIATED FACTOR 172"/>
    <property type="match status" value="1"/>
</dbReference>
<sequence length="187" mass="20862">MLDIFEKDLFGVHMSSVTYTRLNGTVEATTRQIIVTIYNAHRPNGCLLLTNHVGGLGLNLTKANTVIFFEKHWNPRKYLQAIDRAHRLGQTRTVNVHRLITGGVLAEKIMGIQNFKTPIANAVVNRENSTLQSMNTEDLLDLFKVDSAETSSTNCSSLDIIVGIGKGMEAALARVGEQWEENEYEDE</sequence>
<organism evidence="3 4">
    <name type="scientific">Gracilariopsis chorda</name>
    <dbReference type="NCBI Taxonomy" id="448386"/>
    <lineage>
        <taxon>Eukaryota</taxon>
        <taxon>Rhodophyta</taxon>
        <taxon>Florideophyceae</taxon>
        <taxon>Rhodymeniophycidae</taxon>
        <taxon>Gracilariales</taxon>
        <taxon>Gracilariaceae</taxon>
        <taxon>Gracilariopsis</taxon>
    </lineage>
</organism>
<dbReference type="PANTHER" id="PTHR36498:SF1">
    <property type="entry name" value="TATA-BINDING PROTEIN-ASSOCIATED FACTOR 172"/>
    <property type="match status" value="1"/>
</dbReference>
<comment type="caution">
    <text evidence="3">The sequence shown here is derived from an EMBL/GenBank/DDBJ whole genome shotgun (WGS) entry which is preliminary data.</text>
</comment>
<dbReference type="GO" id="GO:0003677">
    <property type="term" value="F:DNA binding"/>
    <property type="evidence" value="ECO:0007669"/>
    <property type="project" value="InterPro"/>
</dbReference>
<dbReference type="InterPro" id="IPR027417">
    <property type="entry name" value="P-loop_NTPase"/>
</dbReference>
<dbReference type="EMBL" id="NBIV01000165">
    <property type="protein sequence ID" value="PXF42425.1"/>
    <property type="molecule type" value="Genomic_DNA"/>
</dbReference>
<dbReference type="Proteomes" id="UP000247409">
    <property type="component" value="Unassembled WGS sequence"/>
</dbReference>
<accession>A0A2V3IK03</accession>
<dbReference type="PROSITE" id="PS51194">
    <property type="entry name" value="HELICASE_CTER"/>
    <property type="match status" value="1"/>
</dbReference>
<evidence type="ECO:0000313" key="3">
    <source>
        <dbReference type="EMBL" id="PXF42425.1"/>
    </source>
</evidence>
<dbReference type="Pfam" id="PF00271">
    <property type="entry name" value="Helicase_C"/>
    <property type="match status" value="1"/>
</dbReference>
<dbReference type="InterPro" id="IPR049730">
    <property type="entry name" value="SNF2/RAD54-like_C"/>
</dbReference>
<keyword evidence="4" id="KW-1185">Reference proteome</keyword>
<dbReference type="Gene3D" id="3.40.50.300">
    <property type="entry name" value="P-loop containing nucleotide triphosphate hydrolases"/>
    <property type="match status" value="1"/>
</dbReference>
<reference evidence="3 4" key="1">
    <citation type="journal article" date="2018" name="Mol. Biol. Evol.">
        <title>Analysis of the draft genome of the red seaweed Gracilariopsis chorda provides insights into genome size evolution in Rhodophyta.</title>
        <authorList>
            <person name="Lee J."/>
            <person name="Yang E.C."/>
            <person name="Graf L."/>
            <person name="Yang J.H."/>
            <person name="Qiu H."/>
            <person name="Zel Zion U."/>
            <person name="Chan C.X."/>
            <person name="Stephens T.G."/>
            <person name="Weber A.P.M."/>
            <person name="Boo G.H."/>
            <person name="Boo S.M."/>
            <person name="Kim K.M."/>
            <person name="Shin Y."/>
            <person name="Jung M."/>
            <person name="Lee S.J."/>
            <person name="Yim H.S."/>
            <person name="Lee J.H."/>
            <person name="Bhattacharya D."/>
            <person name="Yoon H.S."/>
        </authorList>
    </citation>
    <scope>NUCLEOTIDE SEQUENCE [LARGE SCALE GENOMIC DNA]</scope>
    <source>
        <strain evidence="3 4">SKKU-2015</strain>
        <tissue evidence="3">Whole body</tissue>
    </source>
</reference>
<protein>
    <submittedName>
        <fullName evidence="3">TATA-binding protein-associated factor BTAF1</fullName>
    </submittedName>
</protein>
<dbReference type="GO" id="GO:0016887">
    <property type="term" value="F:ATP hydrolysis activity"/>
    <property type="evidence" value="ECO:0007669"/>
    <property type="project" value="InterPro"/>
</dbReference>
<dbReference type="OrthoDB" id="10252227at2759"/>
<evidence type="ECO:0000259" key="2">
    <source>
        <dbReference type="PROSITE" id="PS51194"/>
    </source>
</evidence>
<dbReference type="STRING" id="448386.A0A2V3IK03"/>